<organism evidence="1 2">
    <name type="scientific">Streptomyces boetiae</name>
    <dbReference type="NCBI Taxonomy" id="3075541"/>
    <lineage>
        <taxon>Bacteria</taxon>
        <taxon>Bacillati</taxon>
        <taxon>Actinomycetota</taxon>
        <taxon>Actinomycetes</taxon>
        <taxon>Kitasatosporales</taxon>
        <taxon>Streptomycetaceae</taxon>
        <taxon>Streptomyces</taxon>
    </lineage>
</organism>
<evidence type="ECO:0008006" key="3">
    <source>
        <dbReference type="Google" id="ProtNLM"/>
    </source>
</evidence>
<comment type="caution">
    <text evidence="1">The sequence shown here is derived from an EMBL/GenBank/DDBJ whole genome shotgun (WGS) entry which is preliminary data.</text>
</comment>
<evidence type="ECO:0000313" key="2">
    <source>
        <dbReference type="Proteomes" id="UP001183388"/>
    </source>
</evidence>
<sequence length="61" mass="6394">MVVSVVPLDSLLPRMWQLRGNVSGYDAAYVAAAEAHGCPLVTADARPARAVGVRCAVELIS</sequence>
<accession>A0ABU2LCZ3</accession>
<protein>
    <recommendedName>
        <fullName evidence="3">PIN domain-containing protein</fullName>
    </recommendedName>
</protein>
<dbReference type="InterPro" id="IPR029060">
    <property type="entry name" value="PIN-like_dom_sf"/>
</dbReference>
<dbReference type="EMBL" id="JAVREN010000030">
    <property type="protein sequence ID" value="MDT0309038.1"/>
    <property type="molecule type" value="Genomic_DNA"/>
</dbReference>
<dbReference type="SUPFAM" id="SSF88723">
    <property type="entry name" value="PIN domain-like"/>
    <property type="match status" value="1"/>
</dbReference>
<proteinExistence type="predicted"/>
<evidence type="ECO:0000313" key="1">
    <source>
        <dbReference type="EMBL" id="MDT0309038.1"/>
    </source>
</evidence>
<name>A0ABU2LCZ3_9ACTN</name>
<dbReference type="Gene3D" id="3.40.50.1010">
    <property type="entry name" value="5'-nuclease"/>
    <property type="match status" value="1"/>
</dbReference>
<dbReference type="Proteomes" id="UP001183388">
    <property type="component" value="Unassembled WGS sequence"/>
</dbReference>
<keyword evidence="2" id="KW-1185">Reference proteome</keyword>
<gene>
    <name evidence="1" type="ORF">RM780_19030</name>
</gene>
<dbReference type="RefSeq" id="WP_311631992.1">
    <property type="nucleotide sequence ID" value="NZ_JAVREN010000030.1"/>
</dbReference>
<reference evidence="2" key="1">
    <citation type="submission" date="2023-07" db="EMBL/GenBank/DDBJ databases">
        <title>30 novel species of actinomycetes from the DSMZ collection.</title>
        <authorList>
            <person name="Nouioui I."/>
        </authorList>
    </citation>
    <scope>NUCLEOTIDE SEQUENCE [LARGE SCALE GENOMIC DNA]</scope>
    <source>
        <strain evidence="2">DSM 44917</strain>
    </source>
</reference>